<organism evidence="2">
    <name type="scientific">termite gut metagenome</name>
    <dbReference type="NCBI Taxonomy" id="433724"/>
    <lineage>
        <taxon>unclassified sequences</taxon>
        <taxon>metagenomes</taxon>
        <taxon>organismal metagenomes</taxon>
    </lineage>
</organism>
<dbReference type="InterPro" id="IPR012910">
    <property type="entry name" value="Plug_dom"/>
</dbReference>
<dbReference type="InterPro" id="IPR008969">
    <property type="entry name" value="CarboxyPept-like_regulatory"/>
</dbReference>
<dbReference type="InterPro" id="IPR023997">
    <property type="entry name" value="TonB-dep_OMP_SusC/RagA_CS"/>
</dbReference>
<dbReference type="NCBIfam" id="TIGR04057">
    <property type="entry name" value="SusC_RagA_signa"/>
    <property type="match status" value="1"/>
</dbReference>
<dbReference type="EMBL" id="SNRY01000200">
    <property type="protein sequence ID" value="KAA6344784.1"/>
    <property type="molecule type" value="Genomic_DNA"/>
</dbReference>
<dbReference type="NCBIfam" id="TIGR04056">
    <property type="entry name" value="OMP_RagA_SusC"/>
    <property type="match status" value="1"/>
</dbReference>
<dbReference type="FunFam" id="2.170.130.10:FF:000003">
    <property type="entry name" value="SusC/RagA family TonB-linked outer membrane protein"/>
    <property type="match status" value="1"/>
</dbReference>
<dbReference type="SUPFAM" id="SSF56935">
    <property type="entry name" value="Porins"/>
    <property type="match status" value="1"/>
</dbReference>
<name>A0A5J4SF49_9ZZZZ</name>
<dbReference type="Pfam" id="PF13715">
    <property type="entry name" value="CarbopepD_reg_2"/>
    <property type="match status" value="1"/>
</dbReference>
<accession>A0A5J4SF49</accession>
<dbReference type="InterPro" id="IPR037066">
    <property type="entry name" value="Plug_dom_sf"/>
</dbReference>
<proteinExistence type="predicted"/>
<dbReference type="PROSITE" id="PS52016">
    <property type="entry name" value="TONB_DEPENDENT_REC_3"/>
    <property type="match status" value="1"/>
</dbReference>
<dbReference type="Pfam" id="PF07715">
    <property type="entry name" value="Plug"/>
    <property type="match status" value="1"/>
</dbReference>
<dbReference type="SUPFAM" id="SSF49464">
    <property type="entry name" value="Carboxypeptidase regulatory domain-like"/>
    <property type="match status" value="1"/>
</dbReference>
<dbReference type="AlphaFoldDB" id="A0A5J4SF49"/>
<dbReference type="InterPro" id="IPR023996">
    <property type="entry name" value="TonB-dep_OMP_SusC/RagA"/>
</dbReference>
<dbReference type="Gene3D" id="2.170.130.10">
    <property type="entry name" value="TonB-dependent receptor, plug domain"/>
    <property type="match status" value="1"/>
</dbReference>
<dbReference type="InterPro" id="IPR039426">
    <property type="entry name" value="TonB-dep_rcpt-like"/>
</dbReference>
<keyword evidence="2" id="KW-0675">Receptor</keyword>
<reference evidence="2" key="1">
    <citation type="submission" date="2019-03" db="EMBL/GenBank/DDBJ databases">
        <title>Single cell metagenomics reveals metabolic interactions within the superorganism composed of flagellate Streblomastix strix and complex community of Bacteroidetes bacteria on its surface.</title>
        <authorList>
            <person name="Treitli S.C."/>
            <person name="Kolisko M."/>
            <person name="Husnik F."/>
            <person name="Keeling P."/>
            <person name="Hampl V."/>
        </authorList>
    </citation>
    <scope>NUCLEOTIDE SEQUENCE</scope>
    <source>
        <strain evidence="2">STM</strain>
    </source>
</reference>
<evidence type="ECO:0000313" key="2">
    <source>
        <dbReference type="EMBL" id="KAA6344784.1"/>
    </source>
</evidence>
<gene>
    <name evidence="2" type="ORF">EZS27_007615</name>
</gene>
<protein>
    <submittedName>
        <fullName evidence="2">TonB-dependent receptor SusC</fullName>
    </submittedName>
</protein>
<comment type="caution">
    <text evidence="2">The sequence shown here is derived from an EMBL/GenBank/DDBJ whole genome shotgun (WGS) entry which is preliminary data.</text>
</comment>
<sequence>MKKYLLILIIALITGAIFSPLHAQKVTVTGKVADNDDVGIPGVAIFEQGTNNGTVSDVEGNYSIVVVGTKSVLTFRLVGYSSQEVSVGNRVRINIKMIEETINIEEIVVIGYATQRKASVVGAISTADPKDIQRTGTTNLTQAIGGRIAGVITRTPGGRPGEDNAQVFIRGRASYNSDSYAPLVLVDGVERDYAQIDPEDVEAFSVLKDASATAVFGVRGANGVILITTKRGDIGKPAVDLRATFSAGSPIRLPKKLGSYDFARLKNEALVNVGQVPEFTSHDLDMYRTGASPYTHPDNDYVSDMLKDNTLKQQFNLTVRGGTAFVKYYVSANFLNEDGIYKTFDNDKYDTNVFFKRYGLRSNLDFNVTKSTVLGVDVSGRLEERHNNGAGDDLFLYLVRTPPNYFNYVNPNGSLGGNLNLVNPYAALSRYGYDHSKRNVFEVALKLTQRLDFVTKGLSARVMFGYVSSMRSRRDLEEAPELWKYTKDGNYEIIKEETAIRIATSSGPQTRNYTYEGSLNYDRKFGSHTVTGTLAYNRLEAYVETDVANLPTGYVNYVGRVTYGYKGKYLAEINAGYNGSVQFAKNKRYGLFPAVSAGWVASEEDFWSKNSVVNYLKLRGAYGEVGNDRIGSSKYLYLQTYPQVTSNRPSFGATNQPENYIYEGTLGSYTVGWERARKTNVGIDMRLFNSKMSFTADVFREIRSDILDYDRWVSTIFGMLSVNDGNKGFAPQNIGKVQNQGFEVDLGYGDKISDLKYYVRGNFTFARNEIKKIGETPVTYPWLSKIGKPVNQRFGLICDGFYNTQEEIEALPSGFSGNLKPGDLKYRDINGDGKTDDYDLVPIGRTQLPEIMYGLTLGGEWKGVDLQVFLQGSGHSDIYVNGYGYWEFTNTGSVMEHHLGRWTPQNKEKATYPSLSPATSEQNHRLSTFWLKDGKYLRLKNVQVGYSFPAAFLRQAKISGLRVYVSGTNLLTFSKVREYDPESNDGDGSVYPQMKSITAGINLKF</sequence>
<evidence type="ECO:0000259" key="1">
    <source>
        <dbReference type="Pfam" id="PF07715"/>
    </source>
</evidence>
<feature type="domain" description="TonB-dependent receptor plug" evidence="1">
    <location>
        <begin position="117"/>
        <end position="224"/>
    </location>
</feature>